<keyword evidence="3" id="KW-1185">Reference proteome</keyword>
<sequence>MADRTQRRRYPIGPRPRPPSPRSRIWLRKVENARRIDKLGERQAPHPSVTTRAATPAPRRGVQNVRTIRDIHDRSGSGDSPPVDREANFRGRGRCLDESRPGDDYLRNLFRRERNGDRHYAGFVRRLPPEDRTSARVAGQDAPQGRDIESQSHATWVLPGYATEEERQRNAYMRWQREYSEDSRRGDHDYCKPEVHNT</sequence>
<feature type="region of interest" description="Disordered" evidence="1">
    <location>
        <begin position="1"/>
        <end position="89"/>
    </location>
</feature>
<evidence type="ECO:0000313" key="2">
    <source>
        <dbReference type="EMBL" id="SPO06717.1"/>
    </source>
</evidence>
<feature type="compositionally biased region" description="Basic and acidic residues" evidence="1">
    <location>
        <begin position="67"/>
        <end position="89"/>
    </location>
</feature>
<evidence type="ECO:0000313" key="3">
    <source>
        <dbReference type="Proteomes" id="UP001187682"/>
    </source>
</evidence>
<dbReference type="AlphaFoldDB" id="A0AAE8N872"/>
<feature type="compositionally biased region" description="Basic and acidic residues" evidence="1">
    <location>
        <begin position="28"/>
        <end position="44"/>
    </location>
</feature>
<feature type="region of interest" description="Disordered" evidence="1">
    <location>
        <begin position="131"/>
        <end position="151"/>
    </location>
</feature>
<feature type="compositionally biased region" description="Basic residues" evidence="1">
    <location>
        <begin position="1"/>
        <end position="10"/>
    </location>
</feature>
<protein>
    <submittedName>
        <fullName evidence="2">Uncharacterized protein</fullName>
    </submittedName>
</protein>
<reference evidence="2" key="1">
    <citation type="submission" date="2018-03" db="EMBL/GenBank/DDBJ databases">
        <authorList>
            <person name="Guldener U."/>
        </authorList>
    </citation>
    <scope>NUCLEOTIDE SEQUENCE</scope>
</reference>
<dbReference type="EMBL" id="ONZQ02000016">
    <property type="protein sequence ID" value="SPO06717.1"/>
    <property type="molecule type" value="Genomic_DNA"/>
</dbReference>
<gene>
    <name evidence="2" type="ORF">DNG_09411</name>
</gene>
<evidence type="ECO:0000256" key="1">
    <source>
        <dbReference type="SAM" id="MobiDB-lite"/>
    </source>
</evidence>
<accession>A0AAE8N872</accession>
<comment type="caution">
    <text evidence="2">The sequence shown here is derived from an EMBL/GenBank/DDBJ whole genome shotgun (WGS) entry which is preliminary data.</text>
</comment>
<dbReference type="Proteomes" id="UP001187682">
    <property type="component" value="Unassembled WGS sequence"/>
</dbReference>
<feature type="region of interest" description="Disordered" evidence="1">
    <location>
        <begin position="178"/>
        <end position="198"/>
    </location>
</feature>
<proteinExistence type="predicted"/>
<name>A0AAE8N872_9PEZI</name>
<organism evidence="2 3">
    <name type="scientific">Cephalotrichum gorgonifer</name>
    <dbReference type="NCBI Taxonomy" id="2041049"/>
    <lineage>
        <taxon>Eukaryota</taxon>
        <taxon>Fungi</taxon>
        <taxon>Dikarya</taxon>
        <taxon>Ascomycota</taxon>
        <taxon>Pezizomycotina</taxon>
        <taxon>Sordariomycetes</taxon>
        <taxon>Hypocreomycetidae</taxon>
        <taxon>Microascales</taxon>
        <taxon>Microascaceae</taxon>
        <taxon>Cephalotrichum</taxon>
    </lineage>
</organism>